<dbReference type="InterPro" id="IPR018247">
    <property type="entry name" value="EF_Hand_1_Ca_BS"/>
</dbReference>
<dbReference type="GO" id="GO:0033679">
    <property type="term" value="F:3'-5' DNA/RNA helicase activity"/>
    <property type="evidence" value="ECO:0007669"/>
    <property type="project" value="EnsemblFungi"/>
</dbReference>
<dbReference type="GO" id="GO:0097373">
    <property type="term" value="C:MCM core complex"/>
    <property type="evidence" value="ECO:0007669"/>
    <property type="project" value="EnsemblFungi"/>
</dbReference>
<dbReference type="GO" id="GO:1990518">
    <property type="term" value="F:single-stranded 3'-5' DNA helicase activity"/>
    <property type="evidence" value="ECO:0007669"/>
    <property type="project" value="EnsemblFungi"/>
</dbReference>
<dbReference type="Pfam" id="PF14551">
    <property type="entry name" value="MCM_N"/>
    <property type="match status" value="1"/>
</dbReference>
<dbReference type="GO" id="GO:1902969">
    <property type="term" value="P:mitotic DNA replication"/>
    <property type="evidence" value="ECO:0007669"/>
    <property type="project" value="EnsemblFungi"/>
</dbReference>
<dbReference type="InterPro" id="IPR027925">
    <property type="entry name" value="MCM_N"/>
</dbReference>
<dbReference type="GO" id="GO:0005737">
    <property type="term" value="C:cytoplasm"/>
    <property type="evidence" value="ECO:0007669"/>
    <property type="project" value="EnsemblFungi"/>
</dbReference>
<name>A0A1L0CLE1_9ASCO</name>
<comment type="catalytic activity">
    <reaction evidence="12">
        <text>ATP + H2O = ADP + phosphate + H(+)</text>
        <dbReference type="Rhea" id="RHEA:13065"/>
        <dbReference type="ChEBI" id="CHEBI:15377"/>
        <dbReference type="ChEBI" id="CHEBI:15378"/>
        <dbReference type="ChEBI" id="CHEBI:30616"/>
        <dbReference type="ChEBI" id="CHEBI:43474"/>
        <dbReference type="ChEBI" id="CHEBI:456216"/>
        <dbReference type="EC" id="3.6.4.12"/>
    </reaction>
</comment>
<feature type="compositionally biased region" description="Polar residues" evidence="13">
    <location>
        <begin position="1"/>
        <end position="17"/>
    </location>
</feature>
<evidence type="ECO:0000256" key="4">
    <source>
        <dbReference type="ARBA" id="ARBA00022741"/>
    </source>
</evidence>
<feature type="region of interest" description="Disordered" evidence="13">
    <location>
        <begin position="62"/>
        <end position="85"/>
    </location>
</feature>
<comment type="function">
    <text evidence="12">Acts as component of the MCM2-7 complex (MCM complex) which is the replicative helicase essential for 'once per cell cycle' DNA replication initiation and elongation in eukaryotic cells. The active ATPase sites in the MCM2-7 ring are formed through the interaction surfaces of two neighboring subunits such that a critical structure of a conserved arginine finger motif is provided in trans relative to the ATP-binding site of the Walker A box of the adjacent subunit. The six ATPase active sites, however, are likely to contribute differentially to the complex helicase activity.</text>
</comment>
<dbReference type="Gene3D" id="1.20.58.870">
    <property type="match status" value="1"/>
</dbReference>
<dbReference type="InterPro" id="IPR031327">
    <property type="entry name" value="MCM"/>
</dbReference>
<dbReference type="OrthoDB" id="1744952at2759"/>
<dbReference type="PRINTS" id="PR01662">
    <property type="entry name" value="MCMPROTEIN6"/>
</dbReference>
<dbReference type="GO" id="GO:0006270">
    <property type="term" value="P:DNA replication initiation"/>
    <property type="evidence" value="ECO:0007669"/>
    <property type="project" value="UniProtKB-UniRule"/>
</dbReference>
<dbReference type="InterPro" id="IPR008049">
    <property type="entry name" value="MCM6"/>
</dbReference>
<dbReference type="Gene3D" id="2.40.50.140">
    <property type="entry name" value="Nucleic acid-binding proteins"/>
    <property type="match status" value="1"/>
</dbReference>
<dbReference type="Pfam" id="PF18263">
    <property type="entry name" value="WHD_MCM6"/>
    <property type="match status" value="1"/>
</dbReference>
<dbReference type="InterPro" id="IPR033762">
    <property type="entry name" value="MCM_OB"/>
</dbReference>
<feature type="compositionally biased region" description="Acidic residues" evidence="13">
    <location>
        <begin position="829"/>
        <end position="843"/>
    </location>
</feature>
<dbReference type="GO" id="GO:0003727">
    <property type="term" value="F:single-stranded RNA binding"/>
    <property type="evidence" value="ECO:0007669"/>
    <property type="project" value="EnsemblFungi"/>
</dbReference>
<accession>A0A1L0CLE1</accession>
<dbReference type="Pfam" id="PF00493">
    <property type="entry name" value="MCM"/>
    <property type="match status" value="1"/>
</dbReference>
<evidence type="ECO:0000256" key="8">
    <source>
        <dbReference type="ARBA" id="ARBA00023125"/>
    </source>
</evidence>
<dbReference type="GO" id="GO:0003697">
    <property type="term" value="F:single-stranded DNA binding"/>
    <property type="evidence" value="ECO:0007669"/>
    <property type="project" value="EnsemblFungi"/>
</dbReference>
<keyword evidence="9" id="KW-0539">Nucleus</keyword>
<dbReference type="Gene3D" id="2.20.28.10">
    <property type="match status" value="1"/>
</dbReference>
<reference evidence="16" key="1">
    <citation type="submission" date="2016-11" db="EMBL/GenBank/DDBJ databases">
        <authorList>
            <person name="Guldener U."/>
        </authorList>
    </citation>
    <scope>NUCLEOTIDE SEQUENCE [LARGE SCALE GENOMIC DNA]</scope>
</reference>
<feature type="region of interest" description="Disordered" evidence="13">
    <location>
        <begin position="829"/>
        <end position="857"/>
    </location>
</feature>
<dbReference type="EC" id="3.6.4.12" evidence="12"/>
<evidence type="ECO:0000256" key="9">
    <source>
        <dbReference type="ARBA" id="ARBA00023242"/>
    </source>
</evidence>
<dbReference type="PROSITE" id="PS00847">
    <property type="entry name" value="MCM_1"/>
    <property type="match status" value="1"/>
</dbReference>
<evidence type="ECO:0000256" key="10">
    <source>
        <dbReference type="ARBA" id="ARBA00023306"/>
    </source>
</evidence>
<dbReference type="SUPFAM" id="SSF50249">
    <property type="entry name" value="Nucleic acid-binding proteins"/>
    <property type="match status" value="1"/>
</dbReference>
<proteinExistence type="inferred from homology"/>
<evidence type="ECO:0000313" key="16">
    <source>
        <dbReference type="Proteomes" id="UP000183365"/>
    </source>
</evidence>
<evidence type="ECO:0000259" key="14">
    <source>
        <dbReference type="PROSITE" id="PS50051"/>
    </source>
</evidence>
<evidence type="ECO:0000256" key="11">
    <source>
        <dbReference type="RuleBase" id="RU004070"/>
    </source>
</evidence>
<dbReference type="InterPro" id="IPR012340">
    <property type="entry name" value="NA-bd_OB-fold"/>
</dbReference>
<feature type="region of interest" description="Disordered" evidence="13">
    <location>
        <begin position="1"/>
        <end position="34"/>
    </location>
</feature>
<dbReference type="GO" id="GO:0009378">
    <property type="term" value="F:four-way junction helicase activity"/>
    <property type="evidence" value="ECO:0007669"/>
    <property type="project" value="EnsemblFungi"/>
</dbReference>
<dbReference type="CDD" id="cd17757">
    <property type="entry name" value="MCM6"/>
    <property type="match status" value="1"/>
</dbReference>
<dbReference type="GO" id="GO:0005656">
    <property type="term" value="C:nuclear pre-replicative complex"/>
    <property type="evidence" value="ECO:0007669"/>
    <property type="project" value="EnsemblFungi"/>
</dbReference>
<comment type="subunit">
    <text evidence="12">Component of the MCM2-7 complex.</text>
</comment>
<dbReference type="Gene3D" id="3.30.1640.10">
    <property type="entry name" value="mini-chromosome maintenance (MCM) complex, chain A, domain 1"/>
    <property type="match status" value="1"/>
</dbReference>
<dbReference type="FunFam" id="3.40.50.300:FF:000115">
    <property type="entry name" value="DNA helicase"/>
    <property type="match status" value="1"/>
</dbReference>
<keyword evidence="3 12" id="KW-0235">DNA replication</keyword>
<dbReference type="GO" id="GO:0006279">
    <property type="term" value="P:premeiotic DNA replication"/>
    <property type="evidence" value="ECO:0007669"/>
    <property type="project" value="EnsemblFungi"/>
</dbReference>
<dbReference type="GO" id="GO:0000785">
    <property type="term" value="C:chromatin"/>
    <property type="evidence" value="ECO:0007669"/>
    <property type="project" value="EnsemblFungi"/>
</dbReference>
<dbReference type="GO" id="GO:0071162">
    <property type="term" value="C:CMG complex"/>
    <property type="evidence" value="ECO:0007669"/>
    <property type="project" value="EnsemblFungi"/>
</dbReference>
<organism evidence="15 16">
    <name type="scientific">Hanseniaspora guilliermondii</name>
    <dbReference type="NCBI Taxonomy" id="56406"/>
    <lineage>
        <taxon>Eukaryota</taxon>
        <taxon>Fungi</taxon>
        <taxon>Dikarya</taxon>
        <taxon>Ascomycota</taxon>
        <taxon>Saccharomycotina</taxon>
        <taxon>Saccharomycetes</taxon>
        <taxon>Saccharomycodales</taxon>
        <taxon>Saccharomycodaceae</taxon>
        <taxon>Hanseniaspora</taxon>
    </lineage>
</organism>
<dbReference type="GO" id="GO:0042555">
    <property type="term" value="C:MCM complex"/>
    <property type="evidence" value="ECO:0007669"/>
    <property type="project" value="UniProtKB-UniRule"/>
</dbReference>
<protein>
    <recommendedName>
        <fullName evidence="12">DNA replication licensing factor MCM6</fullName>
        <ecNumber evidence="12">3.6.4.12</ecNumber>
    </recommendedName>
</protein>
<dbReference type="VEuPathDB" id="FungiDB:HGUI_01877"/>
<comment type="similarity">
    <text evidence="2 11">Belongs to the MCM family.</text>
</comment>
<dbReference type="GO" id="GO:0000727">
    <property type="term" value="P:double-strand break repair via break-induced replication"/>
    <property type="evidence" value="ECO:0007669"/>
    <property type="project" value="EnsemblFungi"/>
</dbReference>
<dbReference type="PRINTS" id="PR01657">
    <property type="entry name" value="MCMFAMILY"/>
</dbReference>
<dbReference type="EMBL" id="FQNF01000028">
    <property type="protein sequence ID" value="SGZ39677.1"/>
    <property type="molecule type" value="Genomic_DNA"/>
</dbReference>
<dbReference type="SUPFAM" id="SSF52540">
    <property type="entry name" value="P-loop containing nucleoside triphosphate hydrolases"/>
    <property type="match status" value="1"/>
</dbReference>
<dbReference type="Gene3D" id="3.40.50.300">
    <property type="entry name" value="P-loop containing nucleotide triphosphate hydrolases"/>
    <property type="match status" value="1"/>
</dbReference>
<dbReference type="GO" id="GO:0003688">
    <property type="term" value="F:DNA replication origin binding"/>
    <property type="evidence" value="ECO:0007669"/>
    <property type="project" value="EnsemblFungi"/>
</dbReference>
<comment type="subcellular location">
    <subcellularLocation>
        <location evidence="1 12">Nucleus</location>
    </subcellularLocation>
</comment>
<evidence type="ECO:0000256" key="7">
    <source>
        <dbReference type="ARBA" id="ARBA00022840"/>
    </source>
</evidence>
<dbReference type="GO" id="GO:0043596">
    <property type="term" value="C:nuclear replication fork"/>
    <property type="evidence" value="ECO:0007669"/>
    <property type="project" value="EnsemblFungi"/>
</dbReference>
<keyword evidence="8 11" id="KW-0238">DNA-binding</keyword>
<feature type="compositionally biased region" description="Low complexity" evidence="13">
    <location>
        <begin position="22"/>
        <end position="34"/>
    </location>
</feature>
<dbReference type="InterPro" id="IPR041562">
    <property type="entry name" value="MCM_lid"/>
</dbReference>
<dbReference type="GO" id="GO:0006267">
    <property type="term" value="P:pre-replicative complex assembly involved in nuclear cell cycle DNA replication"/>
    <property type="evidence" value="ECO:0007669"/>
    <property type="project" value="EnsemblFungi"/>
</dbReference>
<evidence type="ECO:0000313" key="15">
    <source>
        <dbReference type="EMBL" id="SGZ39677.1"/>
    </source>
</evidence>
<dbReference type="Proteomes" id="UP000183365">
    <property type="component" value="Unassembled WGS sequence"/>
</dbReference>
<keyword evidence="7 11" id="KW-0067">ATP-binding</keyword>
<evidence type="ECO:0000256" key="13">
    <source>
        <dbReference type="SAM" id="MobiDB-lite"/>
    </source>
</evidence>
<dbReference type="GO" id="GO:0016887">
    <property type="term" value="F:ATP hydrolysis activity"/>
    <property type="evidence" value="ECO:0007669"/>
    <property type="project" value="EnsemblFungi"/>
</dbReference>
<evidence type="ECO:0000256" key="1">
    <source>
        <dbReference type="ARBA" id="ARBA00004123"/>
    </source>
</evidence>
<keyword evidence="5 12" id="KW-0378">Hydrolase</keyword>
<dbReference type="FunFam" id="2.20.28.10:FF:000003">
    <property type="entry name" value="DNA helicase"/>
    <property type="match status" value="1"/>
</dbReference>
<evidence type="ECO:0000256" key="12">
    <source>
        <dbReference type="RuleBase" id="RU368064"/>
    </source>
</evidence>
<evidence type="ECO:0000256" key="6">
    <source>
        <dbReference type="ARBA" id="ARBA00022806"/>
    </source>
</evidence>
<dbReference type="InterPro" id="IPR018525">
    <property type="entry name" value="MCM_CS"/>
</dbReference>
<feature type="domain" description="MCM C-terminal AAA(+) ATPase" evidence="14">
    <location>
        <begin position="499"/>
        <end position="706"/>
    </location>
</feature>
<dbReference type="PROSITE" id="PS50051">
    <property type="entry name" value="MCM_2"/>
    <property type="match status" value="1"/>
</dbReference>
<dbReference type="InterPro" id="IPR027417">
    <property type="entry name" value="P-loop_NTPase"/>
</dbReference>
<gene>
    <name evidence="15" type="ORF">HGUI_01877</name>
</gene>
<dbReference type="Pfam" id="PF17855">
    <property type="entry name" value="MCM_lid"/>
    <property type="match status" value="1"/>
</dbReference>
<dbReference type="GO" id="GO:0005524">
    <property type="term" value="F:ATP binding"/>
    <property type="evidence" value="ECO:0007669"/>
    <property type="project" value="UniProtKB-UniRule"/>
</dbReference>
<dbReference type="PANTHER" id="PTHR11630">
    <property type="entry name" value="DNA REPLICATION LICENSING FACTOR MCM FAMILY MEMBER"/>
    <property type="match status" value="1"/>
</dbReference>
<dbReference type="InterPro" id="IPR001208">
    <property type="entry name" value="MCM_dom"/>
</dbReference>
<dbReference type="PANTHER" id="PTHR11630:SF43">
    <property type="entry name" value="DNA REPLICATION LICENSING FACTOR MCM6"/>
    <property type="match status" value="1"/>
</dbReference>
<keyword evidence="6 12" id="KW-0347">Helicase</keyword>
<evidence type="ECO:0000256" key="5">
    <source>
        <dbReference type="ARBA" id="ARBA00022801"/>
    </source>
</evidence>
<dbReference type="SMART" id="SM00350">
    <property type="entry name" value="MCM"/>
    <property type="match status" value="1"/>
</dbReference>
<dbReference type="Pfam" id="PF17207">
    <property type="entry name" value="MCM_OB"/>
    <property type="match status" value="1"/>
</dbReference>
<evidence type="ECO:0000256" key="3">
    <source>
        <dbReference type="ARBA" id="ARBA00022705"/>
    </source>
</evidence>
<dbReference type="InterPro" id="IPR041024">
    <property type="entry name" value="Mcm6_C"/>
</dbReference>
<dbReference type="GO" id="GO:0006271">
    <property type="term" value="P:DNA strand elongation involved in DNA replication"/>
    <property type="evidence" value="ECO:0007669"/>
    <property type="project" value="EnsemblFungi"/>
</dbReference>
<evidence type="ECO:0000256" key="2">
    <source>
        <dbReference type="ARBA" id="ARBA00008010"/>
    </source>
</evidence>
<keyword evidence="10 12" id="KW-0131">Cell cycle</keyword>
<keyword evidence="16" id="KW-1185">Reference proteome</keyword>
<dbReference type="PROSITE" id="PS00018">
    <property type="entry name" value="EF_HAND_1"/>
    <property type="match status" value="1"/>
</dbReference>
<dbReference type="AlphaFoldDB" id="A0A1L0CLE1"/>
<sequence length="990" mass="112566">MSDNTSFLNLDSSSSQRAGDRNIQQSQNINNDSSSLNLQSTLQESAPNTGSIPDRYIPAQARSRQLTENRLEPQVQRRNRTINSNGNLQQVTDQTGEELGKIFYNFLMTFSEKDALEVDNELYKHTSEEPMEGDENTRIYIEQIHNMINTKLSTLFIDFDHLAHIEDGILVKPVIEQYYRFKPFIIKALESCVRIIDPEYLYLKDHGLHEQDENGDNVQKFNKRVFEITFINLPITYRIRDIRADKVGALMSIMGTVTRTSEVRPELFKGVFVCEVCNKLSDEIEQDFKYTEPSFCSNPECDNVMAWELSLEHSSFIDWQRARIQENSSEIPSGSMPRSIDVILRGDCVDKAKPGDRCKFVGTELVVPDVTQLGLPGIKPYGIRTNENRAMNSTSEGINGGVGGLKLLGVRDLTYKLTFLASHVIPQGTGLADSEEIADNNNSVLNDKEHEDLNKIVNYISNYSIDNDNDNVINTNEYLQSLSPDEVQGLRTMINDNNIYENLIASIAPSVFSHEQIKKGILLQMLGGVHKRTVDGIKLRGDINICIVGDPSTSKSQFLKYVCSFAPRAIYTSGKASSAAGLTAAVVKDEESGGDFTIEAGALMLADNGICCIDEFDKMDISDQVAIHEAMEQQTISIAKAGIHATLNARTSILAAANPIAGRYDRKRSLRANLNMTAPIMSRFDLFFVVLDDYNEQVDTNLADHIVNLHMNRDAAINPPYSKEQVLRYLKYAKTFKPMLTEEAQEYLMDKYVEIRKRDSQQFGVKGSYRITVRQLESMIRLSEAIAKANCAMSISRQYVEEAYDLLRQSIIRIDVDDIQMSDDEMDDREAANVEDENDDIEQGDNNINNSFKERQHKKVSISQDEYSQIVTSFAKRIKMLTDDENNESQERLNDGLSLVNWYLSAHKDAFESTEEYYNKRKICFKILKKMCKDKLLMVVKPRDREDDQNDQLMDDYNNNEILNDYDNVKLSNFKDYIYMIHPNSTILDE</sequence>
<keyword evidence="4 11" id="KW-0547">Nucleotide-binding</keyword>